<comment type="caution">
    <text evidence="2">The sequence shown here is derived from an EMBL/GenBank/DDBJ whole genome shotgun (WGS) entry which is preliminary data.</text>
</comment>
<evidence type="ECO:0008006" key="4">
    <source>
        <dbReference type="Google" id="ProtNLM"/>
    </source>
</evidence>
<organism evidence="2 3">
    <name type="scientific">Brassica cretica</name>
    <name type="common">Mustard</name>
    <dbReference type="NCBI Taxonomy" id="69181"/>
    <lineage>
        <taxon>Eukaryota</taxon>
        <taxon>Viridiplantae</taxon>
        <taxon>Streptophyta</taxon>
        <taxon>Embryophyta</taxon>
        <taxon>Tracheophyta</taxon>
        <taxon>Spermatophyta</taxon>
        <taxon>Magnoliopsida</taxon>
        <taxon>eudicotyledons</taxon>
        <taxon>Gunneridae</taxon>
        <taxon>Pentapetalae</taxon>
        <taxon>rosids</taxon>
        <taxon>malvids</taxon>
        <taxon>Brassicales</taxon>
        <taxon>Brassicaceae</taxon>
        <taxon>Brassiceae</taxon>
        <taxon>Brassica</taxon>
    </lineage>
</organism>
<evidence type="ECO:0000313" key="3">
    <source>
        <dbReference type="Proteomes" id="UP000712600"/>
    </source>
</evidence>
<reference evidence="2" key="1">
    <citation type="submission" date="2019-12" db="EMBL/GenBank/DDBJ databases">
        <title>Genome sequencing and annotation of Brassica cretica.</title>
        <authorList>
            <person name="Studholme D.J."/>
            <person name="Sarris P."/>
        </authorList>
    </citation>
    <scope>NUCLEOTIDE SEQUENCE</scope>
    <source>
        <strain evidence="2">PFS-109/04</strain>
        <tissue evidence="2">Leaf</tissue>
    </source>
</reference>
<protein>
    <recommendedName>
        <fullName evidence="4">Transmembrane protein</fullName>
    </recommendedName>
</protein>
<dbReference type="Proteomes" id="UP000712600">
    <property type="component" value="Unassembled WGS sequence"/>
</dbReference>
<evidence type="ECO:0000313" key="2">
    <source>
        <dbReference type="EMBL" id="KAF3572640.1"/>
    </source>
</evidence>
<feature type="transmembrane region" description="Helical" evidence="1">
    <location>
        <begin position="100"/>
        <end position="119"/>
    </location>
</feature>
<proteinExistence type="predicted"/>
<keyword evidence="1" id="KW-0472">Membrane</keyword>
<name>A0A8S9RIE7_BRACR</name>
<accession>A0A8S9RIE7</accession>
<dbReference type="EMBL" id="QGKX02000095">
    <property type="protein sequence ID" value="KAF3572640.1"/>
    <property type="molecule type" value="Genomic_DNA"/>
</dbReference>
<keyword evidence="1" id="KW-1133">Transmembrane helix</keyword>
<feature type="transmembrane region" description="Helical" evidence="1">
    <location>
        <begin position="68"/>
        <end position="88"/>
    </location>
</feature>
<evidence type="ECO:0000256" key="1">
    <source>
        <dbReference type="SAM" id="Phobius"/>
    </source>
</evidence>
<keyword evidence="1" id="KW-0812">Transmembrane</keyword>
<sequence>MKLLSADFPNSSTPRWCGFTRQGSVLRVLRNFSPFVFSPRCRGVLIQIKSIPWRPQRFGLTRGHIFSLWIWCVLDLEVLTCGVLVWCVASVPSMVMSLHYFQSAIHLVIVFLLLSWSVVTGPTDGSYIVHRSSFLEDGVWGCSLSSVVMSPRRYLEHGFLHPPLVFAVDFVTNATGRVLAVEQSVYSWIVDVSFG</sequence>
<dbReference type="AlphaFoldDB" id="A0A8S9RIE7"/>
<gene>
    <name evidence="2" type="ORF">F2Q69_00060071</name>
</gene>